<dbReference type="GO" id="GO:0070588">
    <property type="term" value="P:calcium ion transmembrane transport"/>
    <property type="evidence" value="ECO:0007669"/>
    <property type="project" value="TreeGrafter"/>
</dbReference>
<dbReference type="EMBL" id="LUCH01000079">
    <property type="protein sequence ID" value="KAF5406162.1"/>
    <property type="molecule type" value="Genomic_DNA"/>
</dbReference>
<dbReference type="OrthoDB" id="494673at2759"/>
<dbReference type="PANTHER" id="PTHR10125:SF31">
    <property type="entry name" value="P2X RECEPTOR E"/>
    <property type="match status" value="1"/>
</dbReference>
<keyword evidence="5 10" id="KW-1133">Transmembrane helix</keyword>
<dbReference type="AlphaFoldDB" id="A0A8J4X3N7"/>
<organism evidence="11 12">
    <name type="scientific">Paragonimus heterotremus</name>
    <dbReference type="NCBI Taxonomy" id="100268"/>
    <lineage>
        <taxon>Eukaryota</taxon>
        <taxon>Metazoa</taxon>
        <taxon>Spiralia</taxon>
        <taxon>Lophotrochozoa</taxon>
        <taxon>Platyhelminthes</taxon>
        <taxon>Trematoda</taxon>
        <taxon>Digenea</taxon>
        <taxon>Plagiorchiida</taxon>
        <taxon>Troglotremata</taxon>
        <taxon>Troglotrematidae</taxon>
        <taxon>Paragonimus</taxon>
    </lineage>
</organism>
<evidence type="ECO:0000256" key="6">
    <source>
        <dbReference type="ARBA" id="ARBA00023065"/>
    </source>
</evidence>
<dbReference type="GO" id="GO:0098794">
    <property type="term" value="C:postsynapse"/>
    <property type="evidence" value="ECO:0007669"/>
    <property type="project" value="GOC"/>
</dbReference>
<keyword evidence="6" id="KW-0406">Ion transport</keyword>
<evidence type="ECO:0000256" key="8">
    <source>
        <dbReference type="ARBA" id="ARBA00023286"/>
    </source>
</evidence>
<protein>
    <recommendedName>
        <fullName evidence="13">ATP receptor</fullName>
    </recommendedName>
</protein>
<evidence type="ECO:0000256" key="9">
    <source>
        <dbReference type="ARBA" id="ARBA00023303"/>
    </source>
</evidence>
<keyword evidence="3" id="KW-0813">Transport</keyword>
<dbReference type="Gene3D" id="2.60.490.10">
    <property type="entry name" value="atp-gated p2x4 ion channel domain"/>
    <property type="match status" value="1"/>
</dbReference>
<dbReference type="Pfam" id="PF00864">
    <property type="entry name" value="P2X_receptor"/>
    <property type="match status" value="2"/>
</dbReference>
<keyword evidence="7 10" id="KW-0472">Membrane</keyword>
<dbReference type="GO" id="GO:0004931">
    <property type="term" value="F:extracellularly ATP-gated monoatomic cation channel activity"/>
    <property type="evidence" value="ECO:0007669"/>
    <property type="project" value="TreeGrafter"/>
</dbReference>
<evidence type="ECO:0000313" key="12">
    <source>
        <dbReference type="Proteomes" id="UP000748531"/>
    </source>
</evidence>
<dbReference type="Proteomes" id="UP000748531">
    <property type="component" value="Unassembled WGS sequence"/>
</dbReference>
<evidence type="ECO:0000313" key="11">
    <source>
        <dbReference type="EMBL" id="KAF5406162.1"/>
    </source>
</evidence>
<comment type="caution">
    <text evidence="11">The sequence shown here is derived from an EMBL/GenBank/DDBJ whole genome shotgun (WGS) entry which is preliminary data.</text>
</comment>
<evidence type="ECO:0000256" key="5">
    <source>
        <dbReference type="ARBA" id="ARBA00022989"/>
    </source>
</evidence>
<reference evidence="11" key="1">
    <citation type="submission" date="2019-05" db="EMBL/GenBank/DDBJ databases">
        <title>Annotation for the trematode Paragonimus heterotremus.</title>
        <authorList>
            <person name="Choi Y.-J."/>
        </authorList>
    </citation>
    <scope>NUCLEOTIDE SEQUENCE</scope>
    <source>
        <strain evidence="11">LC</strain>
    </source>
</reference>
<accession>A0A8J4X3N7</accession>
<dbReference type="PANTHER" id="PTHR10125">
    <property type="entry name" value="P2X PURINOCEPTOR"/>
    <property type="match status" value="1"/>
</dbReference>
<name>A0A8J4X3N7_9TREM</name>
<evidence type="ECO:0000256" key="1">
    <source>
        <dbReference type="ARBA" id="ARBA00004308"/>
    </source>
</evidence>
<keyword evidence="12" id="KW-1185">Reference proteome</keyword>
<comment type="similarity">
    <text evidence="2">Belongs to the P2X receptor family.</text>
</comment>
<evidence type="ECO:0000256" key="4">
    <source>
        <dbReference type="ARBA" id="ARBA00022692"/>
    </source>
</evidence>
<dbReference type="GO" id="GO:0016020">
    <property type="term" value="C:membrane"/>
    <property type="evidence" value="ECO:0007669"/>
    <property type="project" value="TreeGrafter"/>
</dbReference>
<evidence type="ECO:0000256" key="3">
    <source>
        <dbReference type="ARBA" id="ARBA00022448"/>
    </source>
</evidence>
<evidence type="ECO:0000256" key="7">
    <source>
        <dbReference type="ARBA" id="ARBA00023136"/>
    </source>
</evidence>
<dbReference type="GO" id="GO:0012505">
    <property type="term" value="C:endomembrane system"/>
    <property type="evidence" value="ECO:0007669"/>
    <property type="project" value="UniProtKB-SubCell"/>
</dbReference>
<evidence type="ECO:0000256" key="10">
    <source>
        <dbReference type="SAM" id="Phobius"/>
    </source>
</evidence>
<keyword evidence="8" id="KW-1071">Ligand-gated ion channel</keyword>
<sequence length="401" mass="46153">MWWNKGYQRRDKALSGIMTQVHGIAVSLRQQGRFRTLVFDSAEYMLQPHQESGFFIITRISNFTVQHYDKCSEARDLEDAYCWDDEHCKVGYTAGQSMRSPCGKLPVNWVIDIDANEHGIFTGKCKTLTNSCEIFGWCPVQEDLDTLHAGYLKSSDDTELLMDPEAGDEEHSLFHAARRSKSGYRIQNPSKDELYEPMTEVLNFTVFIKNTVEFPRFHVARQNILNWMDEDYVRTCVYKPKDKLDKYCPNFRIGDILDFAGSNKYRLLRQGGTIAITIDWRCDLDWFLDKCVPRYGFLHLDNTGSAQGWPMEVARQLGHSKKTPAGPRRLLTKVNGIQFLIIVTGTAGRFNLFIFTMNFGSNLALMGLASIVCDYFLFHCTRDKNRFTRATRTVLIDADED</sequence>
<evidence type="ECO:0000256" key="2">
    <source>
        <dbReference type="ARBA" id="ARBA00009848"/>
    </source>
</evidence>
<keyword evidence="9" id="KW-0407">Ion channel</keyword>
<comment type="subcellular location">
    <subcellularLocation>
        <location evidence="1">Endomembrane system</location>
    </subcellularLocation>
</comment>
<dbReference type="InterPro" id="IPR027309">
    <property type="entry name" value="P2X_extracellular_dom_sf"/>
</dbReference>
<feature type="transmembrane region" description="Helical" evidence="10">
    <location>
        <begin position="363"/>
        <end position="380"/>
    </location>
</feature>
<evidence type="ECO:0008006" key="13">
    <source>
        <dbReference type="Google" id="ProtNLM"/>
    </source>
</evidence>
<dbReference type="InterPro" id="IPR059116">
    <property type="entry name" value="P2X_receptor"/>
</dbReference>
<keyword evidence="4 10" id="KW-0812">Transmembrane</keyword>
<gene>
    <name evidence="11" type="ORF">PHET_00341</name>
</gene>
<proteinExistence type="inferred from homology"/>